<evidence type="ECO:0000313" key="14">
    <source>
        <dbReference type="Proteomes" id="UP000660680"/>
    </source>
</evidence>
<keyword evidence="8 11" id="KW-1133">Transmembrane helix</keyword>
<dbReference type="GO" id="GO:0006508">
    <property type="term" value="P:proteolysis"/>
    <property type="evidence" value="ECO:0007669"/>
    <property type="project" value="UniProtKB-KW"/>
</dbReference>
<accession>A0A918GI11</accession>
<feature type="transmembrane region" description="Helical" evidence="11">
    <location>
        <begin position="474"/>
        <end position="495"/>
    </location>
</feature>
<dbReference type="GO" id="GO:0046872">
    <property type="term" value="F:metal ion binding"/>
    <property type="evidence" value="ECO:0007669"/>
    <property type="project" value="UniProtKB-KW"/>
</dbReference>
<evidence type="ECO:0000256" key="1">
    <source>
        <dbReference type="ARBA" id="ARBA00001947"/>
    </source>
</evidence>
<evidence type="ECO:0000313" key="13">
    <source>
        <dbReference type="EMBL" id="GGS36574.1"/>
    </source>
</evidence>
<keyword evidence="5" id="KW-0479">Metal-binding</keyword>
<dbReference type="GO" id="GO:0004222">
    <property type="term" value="F:metalloendopeptidase activity"/>
    <property type="evidence" value="ECO:0007669"/>
    <property type="project" value="InterPro"/>
</dbReference>
<feature type="transmembrane region" description="Helical" evidence="11">
    <location>
        <begin position="42"/>
        <end position="61"/>
    </location>
</feature>
<reference evidence="13" key="2">
    <citation type="submission" date="2020-09" db="EMBL/GenBank/DDBJ databases">
        <authorList>
            <person name="Sun Q."/>
            <person name="Ohkuma M."/>
        </authorList>
    </citation>
    <scope>NUCLEOTIDE SEQUENCE</scope>
    <source>
        <strain evidence="13">JCM 3276</strain>
    </source>
</reference>
<evidence type="ECO:0000256" key="5">
    <source>
        <dbReference type="ARBA" id="ARBA00022723"/>
    </source>
</evidence>
<comment type="caution">
    <text evidence="13">The sequence shown here is derived from an EMBL/GenBank/DDBJ whole genome shotgun (WGS) entry which is preliminary data.</text>
</comment>
<dbReference type="InterPro" id="IPR050083">
    <property type="entry name" value="HtpX_protease"/>
</dbReference>
<evidence type="ECO:0000256" key="8">
    <source>
        <dbReference type="ARBA" id="ARBA00022989"/>
    </source>
</evidence>
<dbReference type="PANTHER" id="PTHR43221">
    <property type="entry name" value="PROTEASE HTPX"/>
    <property type="match status" value="1"/>
</dbReference>
<keyword evidence="14" id="KW-1185">Reference proteome</keyword>
<protein>
    <recommendedName>
        <fullName evidence="12">Peptidase M48 domain-containing protein</fullName>
    </recommendedName>
</protein>
<keyword evidence="9" id="KW-0482">Metalloprotease</keyword>
<feature type="transmembrane region" description="Helical" evidence="11">
    <location>
        <begin position="7"/>
        <end position="36"/>
    </location>
</feature>
<keyword evidence="4 11" id="KW-0812">Transmembrane</keyword>
<keyword evidence="6" id="KW-0378">Hydrolase</keyword>
<proteinExistence type="predicted"/>
<dbReference type="EMBL" id="BMRB01000002">
    <property type="protein sequence ID" value="GGS36574.1"/>
    <property type="molecule type" value="Genomic_DNA"/>
</dbReference>
<feature type="domain" description="Peptidase M48" evidence="12">
    <location>
        <begin position="129"/>
        <end position="313"/>
    </location>
</feature>
<dbReference type="Proteomes" id="UP000660680">
    <property type="component" value="Unassembled WGS sequence"/>
</dbReference>
<organism evidence="13 14">
    <name type="scientific">Actinokineospora fastidiosa</name>
    <dbReference type="NCBI Taxonomy" id="1816"/>
    <lineage>
        <taxon>Bacteria</taxon>
        <taxon>Bacillati</taxon>
        <taxon>Actinomycetota</taxon>
        <taxon>Actinomycetes</taxon>
        <taxon>Pseudonocardiales</taxon>
        <taxon>Pseudonocardiaceae</taxon>
        <taxon>Actinokineospora</taxon>
    </lineage>
</organism>
<sequence>MAVVRGLIAVALLVGFYLLVIVLVLVYAALVVGVLITGQVAFQPTVLLAMIGLGVVVLALVRSLVRVSDLAPEPDGEELARPAPLWELVDELAGLVGTRAPDAIRLTMDANAAVVEEIRLLGLVGGARTLAVGRPLLAGLTAGELRAVIAHELGHYARGHTRLAALTYRGSVALARARLAIAEAAGADRITRMYAGLPFRLFSAYAWIYDRMTVGPRRRQELAADAAAARATDPGTTAGALRSAVRTGVAWADFEARFLAPASTRPDDPVPAFAAMLADPDYRDALAAAELPDPEPTWRDSHPSLRARVAALARLPARAVEPDRRPAADLVPPPVARTRAQPWRDWVDAASARIADELAAPLVTALGPEPTLAAVLDLLESGGRDRIATRAAVTAVIGRALVDAGVAAWSAPWTRLRLIAPDPIADRLDAALEDPSAVRGLRAALSTVDIDAVLAVPEREKPPRRSLFPDAPEASIMPVVWFVAVVAVVAVLVSLSQEDDEPVVPVHRPVFPTTYYVPPLPPYQPTYRVPTFDIPLPPLGGIVVTR</sequence>
<name>A0A918GI11_9PSEU</name>
<evidence type="ECO:0000256" key="6">
    <source>
        <dbReference type="ARBA" id="ARBA00022801"/>
    </source>
</evidence>
<evidence type="ECO:0000256" key="3">
    <source>
        <dbReference type="ARBA" id="ARBA00022670"/>
    </source>
</evidence>
<evidence type="ECO:0000256" key="9">
    <source>
        <dbReference type="ARBA" id="ARBA00023049"/>
    </source>
</evidence>
<evidence type="ECO:0000256" key="2">
    <source>
        <dbReference type="ARBA" id="ARBA00022475"/>
    </source>
</evidence>
<keyword evidence="7" id="KW-0862">Zinc</keyword>
<dbReference type="AlphaFoldDB" id="A0A918GI11"/>
<evidence type="ECO:0000256" key="4">
    <source>
        <dbReference type="ARBA" id="ARBA00022692"/>
    </source>
</evidence>
<evidence type="ECO:0000256" key="7">
    <source>
        <dbReference type="ARBA" id="ARBA00022833"/>
    </source>
</evidence>
<dbReference type="InterPro" id="IPR001915">
    <property type="entry name" value="Peptidase_M48"/>
</dbReference>
<keyword evidence="10 11" id="KW-0472">Membrane</keyword>
<dbReference type="CDD" id="cd07328">
    <property type="entry name" value="M48_Ste24p_like"/>
    <property type="match status" value="1"/>
</dbReference>
<dbReference type="PANTHER" id="PTHR43221:SF2">
    <property type="entry name" value="PROTEASE HTPX HOMOLOG"/>
    <property type="match status" value="1"/>
</dbReference>
<comment type="cofactor">
    <cofactor evidence="1">
        <name>Zn(2+)</name>
        <dbReference type="ChEBI" id="CHEBI:29105"/>
    </cofactor>
</comment>
<reference evidence="13" key="1">
    <citation type="journal article" date="2014" name="Int. J. Syst. Evol. Microbiol.">
        <title>Complete genome sequence of Corynebacterium casei LMG S-19264T (=DSM 44701T), isolated from a smear-ripened cheese.</title>
        <authorList>
            <consortium name="US DOE Joint Genome Institute (JGI-PGF)"/>
            <person name="Walter F."/>
            <person name="Albersmeier A."/>
            <person name="Kalinowski J."/>
            <person name="Ruckert C."/>
        </authorList>
    </citation>
    <scope>NUCLEOTIDE SEQUENCE</scope>
    <source>
        <strain evidence="13">JCM 3276</strain>
    </source>
</reference>
<evidence type="ECO:0000256" key="10">
    <source>
        <dbReference type="ARBA" id="ARBA00023136"/>
    </source>
</evidence>
<dbReference type="Pfam" id="PF01435">
    <property type="entry name" value="Peptidase_M48"/>
    <property type="match status" value="1"/>
</dbReference>
<gene>
    <name evidence="13" type="ORF">GCM10010171_34230</name>
</gene>
<evidence type="ECO:0000259" key="12">
    <source>
        <dbReference type="Pfam" id="PF01435"/>
    </source>
</evidence>
<evidence type="ECO:0000256" key="11">
    <source>
        <dbReference type="SAM" id="Phobius"/>
    </source>
</evidence>
<keyword evidence="3" id="KW-0645">Protease</keyword>
<keyword evidence="2" id="KW-1003">Cell membrane</keyword>
<dbReference type="Gene3D" id="3.30.2010.10">
    <property type="entry name" value="Metalloproteases ('zincins'), catalytic domain"/>
    <property type="match status" value="1"/>
</dbReference>
<dbReference type="RefSeq" id="WP_189211365.1">
    <property type="nucleotide sequence ID" value="NZ_BMRB01000002.1"/>
</dbReference>